<proteinExistence type="predicted"/>
<protein>
    <submittedName>
        <fullName evidence="1">Uncharacterized protein</fullName>
    </submittedName>
</protein>
<reference evidence="1" key="1">
    <citation type="journal article" date="2017" name="Parasit. Vectors">
        <title>Sialotranscriptomics of Rhipicephalus zambeziensis reveals intricate expression profiles of secretory proteins and suggests tight temporal transcriptional regulation during blood-feeding.</title>
        <authorList>
            <person name="de Castro M.H."/>
            <person name="de Klerk D."/>
            <person name="Pienaar R."/>
            <person name="Rees D.J.G."/>
            <person name="Mans B.J."/>
        </authorList>
    </citation>
    <scope>NUCLEOTIDE SEQUENCE</scope>
    <source>
        <tissue evidence="1">Salivary glands</tissue>
    </source>
</reference>
<sequence length="97" mass="11305">MPRHYIPFHLSEKESHYFWVLSGMVVTHAKKNTSRLCTASVLCLDLIVHLVDAIIQCKRISFLLNFFFSLCDTALCRVTYVWKPEGMYAVQCLPRPR</sequence>
<dbReference type="AlphaFoldDB" id="A0A224YEW5"/>
<evidence type="ECO:0000313" key="1">
    <source>
        <dbReference type="EMBL" id="MAA12723.1"/>
    </source>
</evidence>
<name>A0A224YEW5_9ACAR</name>
<accession>A0A224YEW5</accession>
<organism evidence="1">
    <name type="scientific">Rhipicephalus zambeziensis</name>
    <dbReference type="NCBI Taxonomy" id="60191"/>
    <lineage>
        <taxon>Eukaryota</taxon>
        <taxon>Metazoa</taxon>
        <taxon>Ecdysozoa</taxon>
        <taxon>Arthropoda</taxon>
        <taxon>Chelicerata</taxon>
        <taxon>Arachnida</taxon>
        <taxon>Acari</taxon>
        <taxon>Parasitiformes</taxon>
        <taxon>Ixodida</taxon>
        <taxon>Ixodoidea</taxon>
        <taxon>Ixodidae</taxon>
        <taxon>Rhipicephalinae</taxon>
        <taxon>Rhipicephalus</taxon>
        <taxon>Rhipicephalus</taxon>
    </lineage>
</organism>
<dbReference type="EMBL" id="GFPF01001577">
    <property type="protein sequence ID" value="MAA12723.1"/>
    <property type="molecule type" value="Transcribed_RNA"/>
</dbReference>